<evidence type="ECO:0000256" key="3">
    <source>
        <dbReference type="ARBA" id="ARBA00022723"/>
    </source>
</evidence>
<dbReference type="InterPro" id="IPR036396">
    <property type="entry name" value="Cyt_P450_sf"/>
</dbReference>
<dbReference type="Gene3D" id="1.10.630.10">
    <property type="entry name" value="Cytochrome P450"/>
    <property type="match status" value="1"/>
</dbReference>
<dbReference type="PROSITE" id="PS00086">
    <property type="entry name" value="CYTOCHROME_P450"/>
    <property type="match status" value="1"/>
</dbReference>
<dbReference type="PANTHER" id="PTHR46696">
    <property type="entry name" value="P450, PUTATIVE (EUROFUNG)-RELATED"/>
    <property type="match status" value="1"/>
</dbReference>
<evidence type="ECO:0000256" key="5">
    <source>
        <dbReference type="ARBA" id="ARBA00023004"/>
    </source>
</evidence>
<dbReference type="PRINTS" id="PR00359">
    <property type="entry name" value="BP450"/>
</dbReference>
<dbReference type="eggNOG" id="COG2124">
    <property type="taxonomic scope" value="Bacteria"/>
</dbReference>
<evidence type="ECO:0000256" key="6">
    <source>
        <dbReference type="ARBA" id="ARBA00023033"/>
    </source>
</evidence>
<comment type="similarity">
    <text evidence="1 7">Belongs to the cytochrome P450 family.</text>
</comment>
<keyword evidence="2 7" id="KW-0349">Heme</keyword>
<dbReference type="GO" id="GO:0008395">
    <property type="term" value="F:steroid hydroxylase activity"/>
    <property type="evidence" value="ECO:0007669"/>
    <property type="project" value="TreeGrafter"/>
</dbReference>
<dbReference type="AlphaFoldDB" id="A0A059W6D4"/>
<evidence type="ECO:0000256" key="1">
    <source>
        <dbReference type="ARBA" id="ARBA00010617"/>
    </source>
</evidence>
<dbReference type="FunFam" id="1.10.630.10:FF:000018">
    <property type="entry name" value="Cytochrome P450 monooxygenase"/>
    <property type="match status" value="1"/>
</dbReference>
<dbReference type="CDD" id="cd11032">
    <property type="entry name" value="P450_EryK-like"/>
    <property type="match status" value="1"/>
</dbReference>
<dbReference type="Pfam" id="PF00067">
    <property type="entry name" value="p450"/>
    <property type="match status" value="1"/>
</dbReference>
<dbReference type="GO" id="GO:0006707">
    <property type="term" value="P:cholesterol catabolic process"/>
    <property type="evidence" value="ECO:0007669"/>
    <property type="project" value="TreeGrafter"/>
</dbReference>
<reference evidence="8 9" key="1">
    <citation type="journal article" date="2019" name="Microbiol. Resour. Announc.">
        <title>Draft Genome Sequence of the Most Traditional epsilon-Poly-l-Lysine Producer, Streptomyces albulus NBRC14147.</title>
        <authorList>
            <person name="Yamanaka K."/>
            <person name="Hamano Y."/>
        </authorList>
    </citation>
    <scope>NUCLEOTIDE SEQUENCE [LARGE SCALE GENOMIC DNA]</scope>
    <source>
        <strain evidence="8 9">NBRC 14147</strain>
    </source>
</reference>
<dbReference type="GO" id="GO:0005506">
    <property type="term" value="F:iron ion binding"/>
    <property type="evidence" value="ECO:0007669"/>
    <property type="project" value="InterPro"/>
</dbReference>
<gene>
    <name evidence="8" type="ORF">SALB_07577</name>
</gene>
<dbReference type="InterPro" id="IPR017972">
    <property type="entry name" value="Cyt_P450_CS"/>
</dbReference>
<dbReference type="EMBL" id="BHXC01000007">
    <property type="protein sequence ID" value="GCB94776.1"/>
    <property type="molecule type" value="Genomic_DNA"/>
</dbReference>
<dbReference type="PANTHER" id="PTHR46696:SF4">
    <property type="entry name" value="BIOTIN BIOSYNTHESIS CYTOCHROME P450"/>
    <property type="match status" value="1"/>
</dbReference>
<dbReference type="STRING" id="68570.DC74_6610"/>
<keyword evidence="6 7" id="KW-0503">Monooxygenase</keyword>
<dbReference type="InterPro" id="IPR001128">
    <property type="entry name" value="Cyt_P450"/>
</dbReference>
<accession>A0A059W6D4</accession>
<dbReference type="Proteomes" id="UP000288351">
    <property type="component" value="Unassembled WGS sequence"/>
</dbReference>
<keyword evidence="3 7" id="KW-0479">Metal-binding</keyword>
<dbReference type="GO" id="GO:0020037">
    <property type="term" value="F:heme binding"/>
    <property type="evidence" value="ECO:0007669"/>
    <property type="project" value="InterPro"/>
</dbReference>
<evidence type="ECO:0000256" key="7">
    <source>
        <dbReference type="RuleBase" id="RU000461"/>
    </source>
</evidence>
<dbReference type="InterPro" id="IPR002397">
    <property type="entry name" value="Cyt_P450_B"/>
</dbReference>
<evidence type="ECO:0000256" key="4">
    <source>
        <dbReference type="ARBA" id="ARBA00023002"/>
    </source>
</evidence>
<proteinExistence type="inferred from homology"/>
<evidence type="ECO:0000256" key="2">
    <source>
        <dbReference type="ARBA" id="ARBA00022617"/>
    </source>
</evidence>
<evidence type="ECO:0000313" key="8">
    <source>
        <dbReference type="EMBL" id="GCB94776.1"/>
    </source>
</evidence>
<comment type="caution">
    <text evidence="8">The sequence shown here is derived from an EMBL/GenBank/DDBJ whole genome shotgun (WGS) entry which is preliminary data.</text>
</comment>
<dbReference type="RefSeq" id="WP_016576487.1">
    <property type="nucleotide sequence ID" value="NZ_BHXC01000007.1"/>
</dbReference>
<evidence type="ECO:0000313" key="9">
    <source>
        <dbReference type="Proteomes" id="UP000288351"/>
    </source>
</evidence>
<organism evidence="8 9">
    <name type="scientific">Streptomyces noursei</name>
    <name type="common">Streptomyces albulus</name>
    <dbReference type="NCBI Taxonomy" id="1971"/>
    <lineage>
        <taxon>Bacteria</taxon>
        <taxon>Bacillati</taxon>
        <taxon>Actinomycetota</taxon>
        <taxon>Actinomycetes</taxon>
        <taxon>Kitasatosporales</taxon>
        <taxon>Streptomycetaceae</taxon>
        <taxon>Streptomyces</taxon>
    </lineage>
</organism>
<name>A0A059W6D4_STRNR</name>
<keyword evidence="4 7" id="KW-0560">Oxidoreductase</keyword>
<protein>
    <submittedName>
        <fullName evidence="8">Cytochrome P450</fullName>
    </submittedName>
</protein>
<sequence length="395" mass="44151">MTNASTQWTFHEDQFWMRGELPPGRVCYDEKKGLWNVYGYAECLQVLGDAETFSSDLSILAPEGKRQIFPGNLTTMDPPEHTKMRKIVSGVFTRGVVAALEPRIKAITHELLDQVEPGDAFDLVEVLAHPLPVIVIAELLGIPAGDRHVFREWVSKLLENNQSFSTGEDTEELRKQREETFVQINNLSTYLREHVEQRIAEPRDDLLTKLVQAEVDGERLSTAEIVNFAFVLLVAGHITTTMLLGNTILCLDAHPTALKSVRTDRGRIPAAIEESLRLFAPLAALRRVTRKPARIGDVEIPELQVVMVWTAAASRDLDQFRDPNTFDLDRGNNPHLSFGRGSHFCMGAPLARLEGLLALDILFDRFPALRCDPDQAPVFMPGANVMGVESLHLLT</sequence>
<dbReference type="GO" id="GO:0036199">
    <property type="term" value="F:cholest-4-en-3-one 26-monooxygenase activity"/>
    <property type="evidence" value="ECO:0007669"/>
    <property type="project" value="TreeGrafter"/>
</dbReference>
<keyword evidence="5 7" id="KW-0408">Iron</keyword>
<dbReference type="SUPFAM" id="SSF48264">
    <property type="entry name" value="Cytochrome P450"/>
    <property type="match status" value="1"/>
</dbReference>